<dbReference type="Proteomes" id="UP000731519">
    <property type="component" value="Unassembled WGS sequence"/>
</dbReference>
<evidence type="ECO:0000313" key="5">
    <source>
        <dbReference type="EMBL" id="KAF0651738.1"/>
    </source>
</evidence>
<feature type="compositionally biased region" description="Basic and acidic residues" evidence="3">
    <location>
        <begin position="28"/>
        <end position="76"/>
    </location>
</feature>
<dbReference type="Pfam" id="PF13407">
    <property type="entry name" value="Peripla_BP_4"/>
    <property type="match status" value="1"/>
</dbReference>
<proteinExistence type="predicted"/>
<keyword evidence="6" id="KW-1185">Reference proteome</keyword>
<dbReference type="InterPro" id="IPR025997">
    <property type="entry name" value="SBP_2_dom"/>
</dbReference>
<feature type="compositionally biased region" description="Pro residues" evidence="3">
    <location>
        <begin position="77"/>
        <end position="87"/>
    </location>
</feature>
<name>A0ABQ6Y1A1_STRFR</name>
<dbReference type="Gene3D" id="3.40.50.2300">
    <property type="match status" value="2"/>
</dbReference>
<feature type="region of interest" description="Disordered" evidence="3">
    <location>
        <begin position="23"/>
        <end position="103"/>
    </location>
</feature>
<dbReference type="SUPFAM" id="SSF53822">
    <property type="entry name" value="Periplasmic binding protein-like I"/>
    <property type="match status" value="1"/>
</dbReference>
<dbReference type="PANTHER" id="PTHR30036">
    <property type="entry name" value="D-XYLOSE-BINDING PERIPLASMIC PROTEIN"/>
    <property type="match status" value="1"/>
</dbReference>
<evidence type="ECO:0000256" key="3">
    <source>
        <dbReference type="SAM" id="MobiDB-lite"/>
    </source>
</evidence>
<dbReference type="EMBL" id="ASYR01000002">
    <property type="protein sequence ID" value="KAF0651738.1"/>
    <property type="molecule type" value="Genomic_DNA"/>
</dbReference>
<evidence type="ECO:0000259" key="4">
    <source>
        <dbReference type="Pfam" id="PF13407"/>
    </source>
</evidence>
<comment type="caution">
    <text evidence="5">The sequence shown here is derived from an EMBL/GenBank/DDBJ whole genome shotgun (WGS) entry which is preliminary data.</text>
</comment>
<comment type="subcellular location">
    <subcellularLocation>
        <location evidence="1">Cell envelope</location>
    </subcellularLocation>
</comment>
<gene>
    <name evidence="5" type="ORF">K701_02030</name>
</gene>
<dbReference type="InterPro" id="IPR050555">
    <property type="entry name" value="Bact_Solute-Bind_Prot2"/>
</dbReference>
<reference evidence="5 6" key="1">
    <citation type="submission" date="2013-05" db="EMBL/GenBank/DDBJ databases">
        <title>Genome Sequence of Streptomyces fradiae.</title>
        <authorList>
            <person name="Kirby R."/>
        </authorList>
    </citation>
    <scope>NUCLEOTIDE SEQUENCE [LARGE SCALE GENOMIC DNA]</scope>
    <source>
        <strain evidence="5 6">ATCC 10745</strain>
    </source>
</reference>
<evidence type="ECO:0000313" key="6">
    <source>
        <dbReference type="Proteomes" id="UP000731519"/>
    </source>
</evidence>
<evidence type="ECO:0000256" key="2">
    <source>
        <dbReference type="ARBA" id="ARBA00022729"/>
    </source>
</evidence>
<organism evidence="5 6">
    <name type="scientific">Streptomyces fradiae ATCC 10745 = DSM 40063</name>
    <dbReference type="NCBI Taxonomy" id="1319510"/>
    <lineage>
        <taxon>Bacteria</taxon>
        <taxon>Bacillati</taxon>
        <taxon>Actinomycetota</taxon>
        <taxon>Actinomycetes</taxon>
        <taxon>Kitasatosporales</taxon>
        <taxon>Streptomycetaceae</taxon>
        <taxon>Streptomyces</taxon>
    </lineage>
</organism>
<sequence length="469" mass="49943">MRTVFRTIRTIRAIREIRTIRTIRAGTRRAEQPGPRTREPRGRRAEGPRRHRRAEGPRREGPEHPRRDARDPRPPVDPRPPLSPRPPEGSRGGAGSPPRRAGRPRRLGVLAAALALTAALAGCGSAEQAHLADGPSPTLTEFTPRIGLLLPDTHTARWETFDRPLIEAKVDQICPGCTVDYANAQGHVAAQKQQLESMITGGVDVMILDPVDARALAPAVSKAIHAGIPVVSYDRLADGPISGYVSFDARRIGRLQAEALLRAMGPEADGGQIVMMNGDPADPNATALKRGALEVFNGRVRVAKAYDTDRWRPEIAHANMSGAIAALGADGIDGVYAANDGIAGAVISVLKSDFVEPLPPVTGQDADLAAIQRIVAGDQYMTVYKPFKSMADAAAEMAVALGRGDPPGAIAPEHAREDTLRGVPAVQFDPIPVTAGTVRDTVVRDGMYTIAQICTPKYASACARAGLTV</sequence>
<evidence type="ECO:0000256" key="1">
    <source>
        <dbReference type="ARBA" id="ARBA00004196"/>
    </source>
</evidence>
<dbReference type="InterPro" id="IPR028082">
    <property type="entry name" value="Peripla_BP_I"/>
</dbReference>
<feature type="domain" description="Periplasmic binding protein" evidence="4">
    <location>
        <begin position="146"/>
        <end position="404"/>
    </location>
</feature>
<protein>
    <recommendedName>
        <fullName evidence="4">Periplasmic binding protein domain-containing protein</fullName>
    </recommendedName>
</protein>
<keyword evidence="2" id="KW-0732">Signal</keyword>
<dbReference type="PANTHER" id="PTHR30036:SF1">
    <property type="entry name" value="D-XYLOSE-BINDING PERIPLASMIC PROTEIN"/>
    <property type="match status" value="1"/>
</dbReference>
<accession>A0ABQ6Y1A1</accession>